<gene>
    <name evidence="1" type="ORF">LCGC14_1148200</name>
</gene>
<reference evidence="1" key="1">
    <citation type="journal article" date="2015" name="Nature">
        <title>Complex archaea that bridge the gap between prokaryotes and eukaryotes.</title>
        <authorList>
            <person name="Spang A."/>
            <person name="Saw J.H."/>
            <person name="Jorgensen S.L."/>
            <person name="Zaremba-Niedzwiedzka K."/>
            <person name="Martijn J."/>
            <person name="Lind A.E."/>
            <person name="van Eijk R."/>
            <person name="Schleper C."/>
            <person name="Guy L."/>
            <person name="Ettema T.J."/>
        </authorList>
    </citation>
    <scope>NUCLEOTIDE SEQUENCE</scope>
</reference>
<sequence>MSLEDNKTPETCEEAAEVAGISKFSIFGLTDAEYTPDDLVRIFNPNEDEIEAEMTEAIITEMEEEDEELDCPIGCPHKLYLHNEVTDQVLSCKLCECTF</sequence>
<dbReference type="AlphaFoldDB" id="A0A0F9MJM1"/>
<proteinExistence type="predicted"/>
<accession>A0A0F9MJM1</accession>
<comment type="caution">
    <text evidence="1">The sequence shown here is derived from an EMBL/GenBank/DDBJ whole genome shotgun (WGS) entry which is preliminary data.</text>
</comment>
<evidence type="ECO:0000313" key="1">
    <source>
        <dbReference type="EMBL" id="KKM99421.1"/>
    </source>
</evidence>
<name>A0A0F9MJM1_9ZZZZ</name>
<organism evidence="1">
    <name type="scientific">marine sediment metagenome</name>
    <dbReference type="NCBI Taxonomy" id="412755"/>
    <lineage>
        <taxon>unclassified sequences</taxon>
        <taxon>metagenomes</taxon>
        <taxon>ecological metagenomes</taxon>
    </lineage>
</organism>
<protein>
    <submittedName>
        <fullName evidence="1">Uncharacterized protein</fullName>
    </submittedName>
</protein>
<dbReference type="EMBL" id="LAZR01005499">
    <property type="protein sequence ID" value="KKM99421.1"/>
    <property type="molecule type" value="Genomic_DNA"/>
</dbReference>